<gene>
    <name evidence="1" type="ORF">FHS65_000610</name>
</gene>
<comment type="caution">
    <text evidence="1">The sequence shown here is derived from an EMBL/GenBank/DDBJ whole genome shotgun (WGS) entry which is preliminary data.</text>
</comment>
<sequence>MSEAVRFLLLVALAAAALTTLMLALAWWMESERRLRRTMLKTLGVAPEVEAFSPAEGKAAGLDFDEGQIAVLWARGGHGLVYGFEEIEGAEIIVDGHVVARVRRGEPRKALDILAPEAELVVLRLMFMDARYPEFELNLWNATAPTLEGSPSEALRLGRRWLSHLDALLRA</sequence>
<name>A0A7W9A1W3_9CAUL</name>
<dbReference type="Proteomes" id="UP000548978">
    <property type="component" value="Unassembled WGS sequence"/>
</dbReference>
<dbReference type="EMBL" id="JACIJB010000001">
    <property type="protein sequence ID" value="MBB5659892.1"/>
    <property type="molecule type" value="Genomic_DNA"/>
</dbReference>
<proteinExistence type="predicted"/>
<protein>
    <submittedName>
        <fullName evidence="1">Uncharacterized protein</fullName>
    </submittedName>
</protein>
<evidence type="ECO:0000313" key="2">
    <source>
        <dbReference type="Proteomes" id="UP000548978"/>
    </source>
</evidence>
<organism evidence="1 2">
    <name type="scientific">Brevundimonas halotolerans</name>
    <dbReference type="NCBI Taxonomy" id="69670"/>
    <lineage>
        <taxon>Bacteria</taxon>
        <taxon>Pseudomonadati</taxon>
        <taxon>Pseudomonadota</taxon>
        <taxon>Alphaproteobacteria</taxon>
        <taxon>Caulobacterales</taxon>
        <taxon>Caulobacteraceae</taxon>
        <taxon>Brevundimonas</taxon>
    </lineage>
</organism>
<accession>A0A7W9A1W3</accession>
<dbReference type="AlphaFoldDB" id="A0A7W9A1W3"/>
<dbReference type="OrthoDB" id="7203899at2"/>
<evidence type="ECO:0000313" key="1">
    <source>
        <dbReference type="EMBL" id="MBB5659892.1"/>
    </source>
</evidence>
<keyword evidence="2" id="KW-1185">Reference proteome</keyword>
<reference evidence="1 2" key="1">
    <citation type="submission" date="2020-08" db="EMBL/GenBank/DDBJ databases">
        <title>Genomic Encyclopedia of Type Strains, Phase IV (KMG-IV): sequencing the most valuable type-strain genomes for metagenomic binning, comparative biology and taxonomic classification.</title>
        <authorList>
            <person name="Goeker M."/>
        </authorList>
    </citation>
    <scope>NUCLEOTIDE SEQUENCE [LARGE SCALE GENOMIC DNA]</scope>
    <source>
        <strain evidence="1 2">DSM 24448</strain>
    </source>
</reference>
<dbReference type="RefSeq" id="WP_123287286.1">
    <property type="nucleotide sequence ID" value="NZ_JACIJB010000001.1"/>
</dbReference>